<keyword evidence="4" id="KW-0378">Hydrolase</keyword>
<sequence length="918" mass="101843">MSVLRRMAKRASRIFSRLDTSLQKAIVICRQIRQNTGRRCSLWVAEARNFFVMDGFANALSKPEVQPATSARRRSAAQNGAPTTTHVKRSTAQILLSAGLSRQVVRRTWIVTLLAIFLLSASFGQRFYNQPGLDVKSVAPQTFYVPETVVFEDKHETERRRNDVRDGVIPMLRLDDDLTDEATRSLKMLLQQGRELRAQAGSPPFINLQVLSRLTQDYLFQASDEEWNTIWRLAEAKQLSSNAIALFAATTAETPTHSESLSPANDSADSSESSLENIPERSLRALAARSPKLAAQLRSFRLNQIAALQELVAYRELSGDQGLAQLKVRINTPRQQYRKAAAELARAASTEGQPLYNYRLFELSEEQWRTLESDAEHVFAQTMMQGVPQGMPPELLRHAIETRVKDRIESREAVPLPVSAAAQQLTADVVAAAIAPNLVLDEARTKQRAEQAVREIKPVMVSVQKGDLIVRGGETIDEADFVRLDYFGFSGRYFNWIGLCGFSLLIAVGVAFYLWIDHYQAHHLKRRDHLLVLVLCLVVALLAALQVPTMGIPAVGILVASFYGSAMGLTVVGLLTLLLPMGLPVEIIALISGAIAAMLGAWIAPQLRAREEFALLGGFVGLSQASVHLVLTLIRSTAAAPLWKVVFLGSAMHGLYGIAWSVVALGVSPYLEHFFDVVTPIRLAELANPNRPLLKRLAAEAPGTFQHTMFVANLAEAAAQAVGQNVELVRAGTLYHDIGKMHDPQGFIENQMGGVNKHTVIDDPWQSASIIKKHVTQGLVMARKYRLPKAIQAFIPEHQGDMRISYFYQQAKERQKAQPSLVVDEADFRYDGPIPQSPETGITMLADSCEAALRSLSPEASMDEAYSMVDRILRARWRSRQLIDSGLTRDDMDAIASVFIQVWQQHNHKRIAYPKDIA</sequence>
<dbReference type="InterPro" id="IPR011624">
    <property type="entry name" value="Metal-dep_PHydrolase_7TM_extra"/>
</dbReference>
<feature type="transmembrane region" description="Helical" evidence="2">
    <location>
        <begin position="528"/>
        <end position="548"/>
    </location>
</feature>
<dbReference type="Pfam" id="PF07697">
    <property type="entry name" value="7TMR-HDED"/>
    <property type="match status" value="1"/>
</dbReference>
<dbReference type="PANTHER" id="PTHR36442">
    <property type="entry name" value="CYCLIC-DI-AMP PHOSPHODIESTERASE PGPH"/>
    <property type="match status" value="1"/>
</dbReference>
<proteinExistence type="predicted"/>
<feature type="domain" description="HD/PDEase" evidence="3">
    <location>
        <begin position="700"/>
        <end position="861"/>
    </location>
</feature>
<feature type="transmembrane region" description="Helical" evidence="2">
    <location>
        <begin position="554"/>
        <end position="580"/>
    </location>
</feature>
<gene>
    <name evidence="4" type="ORF">HLUCCA11_14945</name>
</gene>
<feature type="transmembrane region" description="Helical" evidence="2">
    <location>
        <begin position="646"/>
        <end position="671"/>
    </location>
</feature>
<evidence type="ECO:0000256" key="2">
    <source>
        <dbReference type="SAM" id="Phobius"/>
    </source>
</evidence>
<dbReference type="GO" id="GO:0016787">
    <property type="term" value="F:hydrolase activity"/>
    <property type="evidence" value="ECO:0007669"/>
    <property type="project" value="UniProtKB-KW"/>
</dbReference>
<dbReference type="STRING" id="1666911.HLUCCA11_14945"/>
<feature type="transmembrane region" description="Helical" evidence="2">
    <location>
        <begin position="587"/>
        <end position="607"/>
    </location>
</feature>
<dbReference type="InterPro" id="IPR052722">
    <property type="entry name" value="PgpH_phosphodiesterase"/>
</dbReference>
<dbReference type="CDD" id="cd00077">
    <property type="entry name" value="HDc"/>
    <property type="match status" value="1"/>
</dbReference>
<evidence type="ECO:0000256" key="1">
    <source>
        <dbReference type="SAM" id="MobiDB-lite"/>
    </source>
</evidence>
<protein>
    <submittedName>
        <fullName evidence="4">Putative membrane-associated HD superfamily hydrolase</fullName>
    </submittedName>
</protein>
<name>A0A0P7ZND3_9CYAN</name>
<keyword evidence="2" id="KW-0472">Membrane</keyword>
<dbReference type="SUPFAM" id="SSF109604">
    <property type="entry name" value="HD-domain/PDEase-like"/>
    <property type="match status" value="1"/>
</dbReference>
<dbReference type="AlphaFoldDB" id="A0A0P7ZND3"/>
<evidence type="ECO:0000313" key="4">
    <source>
        <dbReference type="EMBL" id="KPQ34397.1"/>
    </source>
</evidence>
<keyword evidence="2" id="KW-0812">Transmembrane</keyword>
<dbReference type="SMART" id="SM00471">
    <property type="entry name" value="HDc"/>
    <property type="match status" value="1"/>
</dbReference>
<accession>A0A0P7ZND3</accession>
<dbReference type="InterPro" id="IPR011621">
    <property type="entry name" value="Metal-dep_PHydrolase_7TM_intra"/>
</dbReference>
<dbReference type="PANTHER" id="PTHR36442:SF1">
    <property type="entry name" value="CYCLIC-DI-AMP PHOSPHODIESTERASE PGPH"/>
    <property type="match status" value="1"/>
</dbReference>
<feature type="region of interest" description="Disordered" evidence="1">
    <location>
        <begin position="254"/>
        <end position="276"/>
    </location>
</feature>
<feature type="transmembrane region" description="Helical" evidence="2">
    <location>
        <begin position="493"/>
        <end position="516"/>
    </location>
</feature>
<dbReference type="PATRIC" id="fig|1666911.3.peg.257"/>
<dbReference type="Proteomes" id="UP000050465">
    <property type="component" value="Unassembled WGS sequence"/>
</dbReference>
<dbReference type="Pfam" id="PF01966">
    <property type="entry name" value="HD"/>
    <property type="match status" value="1"/>
</dbReference>
<evidence type="ECO:0000313" key="5">
    <source>
        <dbReference type="Proteomes" id="UP000050465"/>
    </source>
</evidence>
<dbReference type="Gene3D" id="1.10.3210.10">
    <property type="entry name" value="Hypothetical protein af1432"/>
    <property type="match status" value="1"/>
</dbReference>
<feature type="transmembrane region" description="Helical" evidence="2">
    <location>
        <begin position="613"/>
        <end position="634"/>
    </location>
</feature>
<dbReference type="InterPro" id="IPR006674">
    <property type="entry name" value="HD_domain"/>
</dbReference>
<dbReference type="NCBIfam" id="TIGR00277">
    <property type="entry name" value="HDIG"/>
    <property type="match status" value="1"/>
</dbReference>
<organism evidence="4 5">
    <name type="scientific">Phormidesmis priestleyi Ana</name>
    <dbReference type="NCBI Taxonomy" id="1666911"/>
    <lineage>
        <taxon>Bacteria</taxon>
        <taxon>Bacillati</taxon>
        <taxon>Cyanobacteriota</taxon>
        <taxon>Cyanophyceae</taxon>
        <taxon>Leptolyngbyales</taxon>
        <taxon>Leptolyngbyaceae</taxon>
        <taxon>Phormidesmis</taxon>
    </lineage>
</organism>
<reference evidence="4 5" key="1">
    <citation type="submission" date="2015-09" db="EMBL/GenBank/DDBJ databases">
        <title>Identification and resolution of microdiversity through metagenomic sequencing of parallel consortia.</title>
        <authorList>
            <person name="Nelson W.C."/>
            <person name="Romine M.F."/>
            <person name="Lindemann S.R."/>
        </authorList>
    </citation>
    <scope>NUCLEOTIDE SEQUENCE [LARGE SCALE GENOMIC DNA]</scope>
    <source>
        <strain evidence="4">Ana</strain>
    </source>
</reference>
<keyword evidence="2" id="KW-1133">Transmembrane helix</keyword>
<comment type="caution">
    <text evidence="4">The sequence shown here is derived from an EMBL/GenBank/DDBJ whole genome shotgun (WGS) entry which is preliminary data.</text>
</comment>
<dbReference type="Pfam" id="PF07698">
    <property type="entry name" value="7TM-7TMR_HD"/>
    <property type="match status" value="1"/>
</dbReference>
<dbReference type="InterPro" id="IPR006675">
    <property type="entry name" value="HDIG_dom"/>
</dbReference>
<dbReference type="InterPro" id="IPR003607">
    <property type="entry name" value="HD/PDEase_dom"/>
</dbReference>
<evidence type="ECO:0000259" key="3">
    <source>
        <dbReference type="SMART" id="SM00471"/>
    </source>
</evidence>
<dbReference type="EMBL" id="LJZR01000020">
    <property type="protein sequence ID" value="KPQ34397.1"/>
    <property type="molecule type" value="Genomic_DNA"/>
</dbReference>